<sequence length="328" mass="36853">MHFFKFILAAVAATTAIAHPGPDKVLGRAEIQRRSELSKRCAEHAVSFNKRRMTKRSAAQKRVEGTGRNTTYEITTEAPYYETFQNDTCVLTPEVTQGPYVWPRSQTLRQDMSENQPGIPLWLDVGVLDMETCEPLPNALLDFWHCNETGSYSSFTGLSPNIDFAVLLKEMKMNISDFEIGVTDVHTDDTTFLRGMWPTNKEGLMEIKTIFPGFYTGRSIHIHVQVHTDWHIRSNGTLIASNTVNTGQIYFEEKLSQKIMSVEPYASHTEVKRTTNAEDMVFDQDTKNGYNPVVNIVPVDGEDVTKGMIGYITIGVDTSMRSAPSSPL</sequence>
<dbReference type="PANTHER" id="PTHR34315:SF1">
    <property type="entry name" value="INTRADIOL RING-CLEAVAGE DIOXYGENASES DOMAIN-CONTAINING PROTEIN-RELATED"/>
    <property type="match status" value="1"/>
</dbReference>
<dbReference type="Gene3D" id="2.60.130.10">
    <property type="entry name" value="Aromatic compound dioxygenase"/>
    <property type="match status" value="1"/>
</dbReference>
<feature type="domain" description="Intradiol ring-cleavage dioxygenases" evidence="2">
    <location>
        <begin position="106"/>
        <end position="228"/>
    </location>
</feature>
<evidence type="ECO:0000313" key="4">
    <source>
        <dbReference type="Proteomes" id="UP000325780"/>
    </source>
</evidence>
<organism evidence="3 4">
    <name type="scientific">Aspergillus avenaceus</name>
    <dbReference type="NCBI Taxonomy" id="36643"/>
    <lineage>
        <taxon>Eukaryota</taxon>
        <taxon>Fungi</taxon>
        <taxon>Dikarya</taxon>
        <taxon>Ascomycota</taxon>
        <taxon>Pezizomycotina</taxon>
        <taxon>Eurotiomycetes</taxon>
        <taxon>Eurotiomycetidae</taxon>
        <taxon>Eurotiales</taxon>
        <taxon>Aspergillaceae</taxon>
        <taxon>Aspergillus</taxon>
        <taxon>Aspergillus subgen. Circumdati</taxon>
    </lineage>
</organism>
<keyword evidence="3" id="KW-0560">Oxidoreductase</keyword>
<dbReference type="AlphaFoldDB" id="A0A5N6TMW6"/>
<evidence type="ECO:0000313" key="3">
    <source>
        <dbReference type="EMBL" id="KAE8147617.1"/>
    </source>
</evidence>
<name>A0A5N6TMW6_ASPAV</name>
<dbReference type="InterPro" id="IPR015889">
    <property type="entry name" value="Intradiol_dOase_core"/>
</dbReference>
<dbReference type="PANTHER" id="PTHR34315">
    <property type="match status" value="1"/>
</dbReference>
<dbReference type="Proteomes" id="UP000325780">
    <property type="component" value="Unassembled WGS sequence"/>
</dbReference>
<evidence type="ECO:0000259" key="2">
    <source>
        <dbReference type="Pfam" id="PF00775"/>
    </source>
</evidence>
<feature type="signal peptide" evidence="1">
    <location>
        <begin position="1"/>
        <end position="18"/>
    </location>
</feature>
<dbReference type="GO" id="GO:0016702">
    <property type="term" value="F:oxidoreductase activity, acting on single donors with incorporation of molecular oxygen, incorporation of two atoms of oxygen"/>
    <property type="evidence" value="ECO:0007669"/>
    <property type="project" value="InterPro"/>
</dbReference>
<reference evidence="3 4" key="1">
    <citation type="submission" date="2019-04" db="EMBL/GenBank/DDBJ databases">
        <title>Friends and foes A comparative genomics study of 23 Aspergillus species from section Flavi.</title>
        <authorList>
            <consortium name="DOE Joint Genome Institute"/>
            <person name="Kjaerbolling I."/>
            <person name="Vesth T."/>
            <person name="Frisvad J.C."/>
            <person name="Nybo J.L."/>
            <person name="Theobald S."/>
            <person name="Kildgaard S."/>
            <person name="Isbrandt T."/>
            <person name="Kuo A."/>
            <person name="Sato A."/>
            <person name="Lyhne E.K."/>
            <person name="Kogle M.E."/>
            <person name="Wiebenga A."/>
            <person name="Kun R.S."/>
            <person name="Lubbers R.J."/>
            <person name="Makela M.R."/>
            <person name="Barry K."/>
            <person name="Chovatia M."/>
            <person name="Clum A."/>
            <person name="Daum C."/>
            <person name="Haridas S."/>
            <person name="He G."/>
            <person name="LaButti K."/>
            <person name="Lipzen A."/>
            <person name="Mondo S."/>
            <person name="Riley R."/>
            <person name="Salamov A."/>
            <person name="Simmons B.A."/>
            <person name="Magnuson J.K."/>
            <person name="Henrissat B."/>
            <person name="Mortensen U.H."/>
            <person name="Larsen T.O."/>
            <person name="Devries R.P."/>
            <person name="Grigoriev I.V."/>
            <person name="Machida M."/>
            <person name="Baker S.E."/>
            <person name="Andersen M.R."/>
        </authorList>
    </citation>
    <scope>NUCLEOTIDE SEQUENCE [LARGE SCALE GENOMIC DNA]</scope>
    <source>
        <strain evidence="3 4">IBT 18842</strain>
    </source>
</reference>
<keyword evidence="3" id="KW-0223">Dioxygenase</keyword>
<evidence type="ECO:0000256" key="1">
    <source>
        <dbReference type="SAM" id="SignalP"/>
    </source>
</evidence>
<proteinExistence type="predicted"/>
<dbReference type="InterPro" id="IPR000627">
    <property type="entry name" value="Intradiol_dOase_C"/>
</dbReference>
<dbReference type="GO" id="GO:0008199">
    <property type="term" value="F:ferric iron binding"/>
    <property type="evidence" value="ECO:0007669"/>
    <property type="project" value="InterPro"/>
</dbReference>
<feature type="chain" id="PRO_5024806846" evidence="1">
    <location>
        <begin position="19"/>
        <end position="328"/>
    </location>
</feature>
<keyword evidence="4" id="KW-1185">Reference proteome</keyword>
<protein>
    <submittedName>
        <fullName evidence="3">Aromatic compound dioxygenase</fullName>
    </submittedName>
</protein>
<dbReference type="EMBL" id="ML742199">
    <property type="protein sequence ID" value="KAE8147617.1"/>
    <property type="molecule type" value="Genomic_DNA"/>
</dbReference>
<dbReference type="SUPFAM" id="SSF49482">
    <property type="entry name" value="Aromatic compound dioxygenase"/>
    <property type="match status" value="1"/>
</dbReference>
<gene>
    <name evidence="3" type="ORF">BDV25DRAFT_168977</name>
</gene>
<dbReference type="OrthoDB" id="121380at2759"/>
<dbReference type="CDD" id="cd03457">
    <property type="entry name" value="intradiol_dioxygenase_like"/>
    <property type="match status" value="1"/>
</dbReference>
<accession>A0A5N6TMW6</accession>
<dbReference type="Pfam" id="PF00775">
    <property type="entry name" value="Dioxygenase_C"/>
    <property type="match status" value="1"/>
</dbReference>
<keyword evidence="1" id="KW-0732">Signal</keyword>